<proteinExistence type="predicted"/>
<dbReference type="RefSeq" id="WP_021198663.1">
    <property type="nucleotide sequence ID" value="NZ_ATAO01000079.1"/>
</dbReference>
<dbReference type="AlphaFoldDB" id="T5KUE2"/>
<evidence type="ECO:0000313" key="2">
    <source>
        <dbReference type="EMBL" id="EQM83377.1"/>
    </source>
</evidence>
<sequence>MSALEVFGFDGADVRVVVIDGMPRFVARDVAAALGYADTTNAIKQHCRGVAVHHPIEDSMGRAQLARVIGEPDLLRMIAGSRLPSAERFERWAFEEVLPQVVRTGSYAPALTEDEIVHQALAITARRVEVLETRVAELEPVAAHAETFRQADGLRTIGDLANEFKAHCAEKFPGVKVRHQDVFDHAGRLSIIIRGASVRHNQPTAQAIEAGWARAHRTTFGTNTRGTQTAVSTRLTPKGEARLWGGLAAWLGAHGTLAIPH</sequence>
<accession>T5KUE2</accession>
<dbReference type="SMART" id="SM01040">
    <property type="entry name" value="Bro-N"/>
    <property type="match status" value="1"/>
</dbReference>
<dbReference type="InterPro" id="IPR005039">
    <property type="entry name" value="Ant_C"/>
</dbReference>
<dbReference type="PANTHER" id="PTHR36180:SF2">
    <property type="entry name" value="BRO FAMILY PROTEIN"/>
    <property type="match status" value="1"/>
</dbReference>
<gene>
    <name evidence="2" type="ORF">L687_12250</name>
</gene>
<reference evidence="2 3" key="1">
    <citation type="journal article" date="2013" name="Genome Announc.">
        <title>Whole-genome sequences of five oyster-associated bacteria show potential for crude oil hydrocarbon degradation.</title>
        <authorList>
            <person name="Chauhan A."/>
            <person name="Green S."/>
            <person name="Pathak A."/>
            <person name="Thomas J."/>
            <person name="Venkatramanan R."/>
        </authorList>
    </citation>
    <scope>NUCLEOTIDE SEQUENCE [LARGE SCALE GENOMIC DNA]</scope>
    <source>
        <strain evidence="2 3">MF109</strain>
    </source>
</reference>
<protein>
    <submittedName>
        <fullName evidence="2">Antirepressor</fullName>
    </submittedName>
</protein>
<dbReference type="InterPro" id="IPR003497">
    <property type="entry name" value="BRO_N_domain"/>
</dbReference>
<feature type="domain" description="Bro-N" evidence="1">
    <location>
        <begin position="1"/>
        <end position="105"/>
    </location>
</feature>
<comment type="caution">
    <text evidence="2">The sequence shown here is derived from an EMBL/GenBank/DDBJ whole genome shotgun (WGS) entry which is preliminary data.</text>
</comment>
<evidence type="ECO:0000313" key="3">
    <source>
        <dbReference type="Proteomes" id="UP000016033"/>
    </source>
</evidence>
<evidence type="ECO:0000259" key="1">
    <source>
        <dbReference type="PROSITE" id="PS51750"/>
    </source>
</evidence>
<dbReference type="PROSITE" id="PS51750">
    <property type="entry name" value="BRO_N"/>
    <property type="match status" value="1"/>
</dbReference>
<dbReference type="EMBL" id="ATAO01000079">
    <property type="protein sequence ID" value="EQM83377.1"/>
    <property type="molecule type" value="Genomic_DNA"/>
</dbReference>
<organism evidence="2 3">
    <name type="scientific">Microbacterium maritypicum MF109</name>
    <dbReference type="NCBI Taxonomy" id="1333857"/>
    <lineage>
        <taxon>Bacteria</taxon>
        <taxon>Bacillati</taxon>
        <taxon>Actinomycetota</taxon>
        <taxon>Actinomycetes</taxon>
        <taxon>Micrococcales</taxon>
        <taxon>Microbacteriaceae</taxon>
        <taxon>Microbacterium</taxon>
    </lineage>
</organism>
<dbReference type="Pfam" id="PF02498">
    <property type="entry name" value="Bro-N"/>
    <property type="match status" value="1"/>
</dbReference>
<name>T5KUE2_MICMQ</name>
<dbReference type="Pfam" id="PF03374">
    <property type="entry name" value="ANT"/>
    <property type="match status" value="1"/>
</dbReference>
<dbReference type="Proteomes" id="UP000016033">
    <property type="component" value="Unassembled WGS sequence"/>
</dbReference>
<dbReference type="GO" id="GO:0003677">
    <property type="term" value="F:DNA binding"/>
    <property type="evidence" value="ECO:0007669"/>
    <property type="project" value="InterPro"/>
</dbReference>
<dbReference type="PANTHER" id="PTHR36180">
    <property type="entry name" value="DNA-BINDING PROTEIN-RELATED-RELATED"/>
    <property type="match status" value="1"/>
</dbReference>
<dbReference type="PATRIC" id="fig|1333857.3.peg.683"/>